<feature type="region of interest" description="Disordered" evidence="1">
    <location>
        <begin position="189"/>
        <end position="228"/>
    </location>
</feature>
<dbReference type="RefSeq" id="WP_120023066.1">
    <property type="nucleotide sequence ID" value="NZ_QZFV01000069.1"/>
</dbReference>
<sequence length="337" mass="36930">MERGLPDDYTVKTAIAMAIRAPSVHNSQPWRWAVGAQSLHLYTDPSRQLSRTDPDGRDLLLSCGAALHHARIAFAALGWRAEVHRLPNGSDPDHLAALELHRHEPSQDEIALAAAIPRRRTDRRRHSSWEVPRRHLETIAEDAAGEGVVLRVAEDAERYYLAEAIVAAARQHDADPAYRTELAAWSGRHAAPDGVPARNAPAPDRTPGALPDRPFSDPRLREAPGAAGEDDETVLVVLGTASDDRLSRLRAGEATSAVLLSATRFGLASCPLTEPLEIPDVRREVRQQVLGGVFPQMVLRLGWAPANADPLPATPRRAVEEVMAPLEATDPARWQWR</sequence>
<dbReference type="AlphaFoldDB" id="A0A419I6U2"/>
<evidence type="ECO:0000256" key="1">
    <source>
        <dbReference type="SAM" id="MobiDB-lite"/>
    </source>
</evidence>
<protein>
    <submittedName>
        <fullName evidence="2">NAD(P)H nitroreductase</fullName>
    </submittedName>
</protein>
<dbReference type="Proteomes" id="UP000285112">
    <property type="component" value="Unassembled WGS sequence"/>
</dbReference>
<name>A0A419I6U2_9PSEU</name>
<dbReference type="PANTHER" id="PTHR23026">
    <property type="entry name" value="NADPH NITROREDUCTASE"/>
    <property type="match status" value="1"/>
</dbReference>
<dbReference type="PANTHER" id="PTHR23026:SF123">
    <property type="entry name" value="NAD(P)H NITROREDUCTASE RV3131-RELATED"/>
    <property type="match status" value="1"/>
</dbReference>
<reference evidence="2 3" key="1">
    <citation type="submission" date="2018-09" db="EMBL/GenBank/DDBJ databases">
        <title>YIM PH 21725 draft genome.</title>
        <authorList>
            <person name="Miao C."/>
        </authorList>
    </citation>
    <scope>NUCLEOTIDE SEQUENCE [LARGE SCALE GENOMIC DNA]</scope>
    <source>
        <strain evidence="3">YIM PH21725</strain>
    </source>
</reference>
<accession>A0A419I6U2</accession>
<dbReference type="OrthoDB" id="8156917at2"/>
<gene>
    <name evidence="2" type="ORF">D5S19_10020</name>
</gene>
<evidence type="ECO:0000313" key="3">
    <source>
        <dbReference type="Proteomes" id="UP000285112"/>
    </source>
</evidence>
<dbReference type="EMBL" id="QZFV01000069">
    <property type="protein sequence ID" value="RJQ87257.1"/>
    <property type="molecule type" value="Genomic_DNA"/>
</dbReference>
<dbReference type="Gene3D" id="3.40.109.10">
    <property type="entry name" value="NADH Oxidase"/>
    <property type="match status" value="1"/>
</dbReference>
<dbReference type="NCBIfam" id="NF047509">
    <property type="entry name" value="Rv3131_FMN_oxido"/>
    <property type="match status" value="1"/>
</dbReference>
<comment type="caution">
    <text evidence="2">The sequence shown here is derived from an EMBL/GenBank/DDBJ whole genome shotgun (WGS) entry which is preliminary data.</text>
</comment>
<dbReference type="GO" id="GO:0016491">
    <property type="term" value="F:oxidoreductase activity"/>
    <property type="evidence" value="ECO:0007669"/>
    <property type="project" value="InterPro"/>
</dbReference>
<dbReference type="InterPro" id="IPR050627">
    <property type="entry name" value="Nitroreductase/BluB"/>
</dbReference>
<organism evidence="2 3">
    <name type="scientific">Amycolatopsis panacis</name>
    <dbReference type="NCBI Taxonomy" id="2340917"/>
    <lineage>
        <taxon>Bacteria</taxon>
        <taxon>Bacillati</taxon>
        <taxon>Actinomycetota</taxon>
        <taxon>Actinomycetes</taxon>
        <taxon>Pseudonocardiales</taxon>
        <taxon>Pseudonocardiaceae</taxon>
        <taxon>Amycolatopsis</taxon>
    </lineage>
</organism>
<evidence type="ECO:0000313" key="2">
    <source>
        <dbReference type="EMBL" id="RJQ87257.1"/>
    </source>
</evidence>
<dbReference type="InterPro" id="IPR000415">
    <property type="entry name" value="Nitroreductase-like"/>
</dbReference>
<dbReference type="SUPFAM" id="SSF55469">
    <property type="entry name" value="FMN-dependent nitroreductase-like"/>
    <property type="match status" value="1"/>
</dbReference>
<keyword evidence="3" id="KW-1185">Reference proteome</keyword>
<proteinExistence type="predicted"/>